<comment type="caution">
    <text evidence="2">The sequence shown here is derived from an EMBL/GenBank/DDBJ whole genome shotgun (WGS) entry which is preliminary data.</text>
</comment>
<keyword evidence="3" id="KW-1185">Reference proteome</keyword>
<accession>A0A919JAN9</accession>
<protein>
    <recommendedName>
        <fullName evidence="1">Macro domain-containing protein</fullName>
    </recommendedName>
</protein>
<name>A0A919JAN9_9ACTN</name>
<dbReference type="Gene3D" id="3.40.220.10">
    <property type="entry name" value="Leucine Aminopeptidase, subunit E, domain 1"/>
    <property type="match status" value="1"/>
</dbReference>
<dbReference type="EMBL" id="BOMM01000071">
    <property type="protein sequence ID" value="GIE15774.1"/>
    <property type="molecule type" value="Genomic_DNA"/>
</dbReference>
<dbReference type="RefSeq" id="WP_203822118.1">
    <property type="nucleotide sequence ID" value="NZ_BAAABP010000034.1"/>
</dbReference>
<dbReference type="Proteomes" id="UP000598174">
    <property type="component" value="Unassembled WGS sequence"/>
</dbReference>
<reference evidence="2" key="1">
    <citation type="submission" date="2021-01" db="EMBL/GenBank/DDBJ databases">
        <title>Whole genome shotgun sequence of Actinoplanes ferrugineus NBRC 15555.</title>
        <authorList>
            <person name="Komaki H."/>
            <person name="Tamura T."/>
        </authorList>
    </citation>
    <scope>NUCLEOTIDE SEQUENCE</scope>
    <source>
        <strain evidence="2">NBRC 15555</strain>
    </source>
</reference>
<dbReference type="InterPro" id="IPR002589">
    <property type="entry name" value="Macro_dom"/>
</dbReference>
<dbReference type="SUPFAM" id="SSF52949">
    <property type="entry name" value="Macro domain-like"/>
    <property type="match status" value="1"/>
</dbReference>
<dbReference type="AlphaFoldDB" id="A0A919JAN9"/>
<dbReference type="InterPro" id="IPR043472">
    <property type="entry name" value="Macro_dom-like"/>
</dbReference>
<evidence type="ECO:0000313" key="3">
    <source>
        <dbReference type="Proteomes" id="UP000598174"/>
    </source>
</evidence>
<proteinExistence type="predicted"/>
<feature type="domain" description="Macro" evidence="1">
    <location>
        <begin position="173"/>
        <end position="382"/>
    </location>
</feature>
<dbReference type="PROSITE" id="PS51154">
    <property type="entry name" value="MACRO"/>
    <property type="match status" value="1"/>
</dbReference>
<organism evidence="2 3">
    <name type="scientific">Paractinoplanes ferrugineus</name>
    <dbReference type="NCBI Taxonomy" id="113564"/>
    <lineage>
        <taxon>Bacteria</taxon>
        <taxon>Bacillati</taxon>
        <taxon>Actinomycetota</taxon>
        <taxon>Actinomycetes</taxon>
        <taxon>Micromonosporales</taxon>
        <taxon>Micromonosporaceae</taxon>
        <taxon>Paractinoplanes</taxon>
    </lineage>
</organism>
<sequence length="390" mass="43584">MPSADSRACFVIMPFGQKTDVGGHRVDFDHIYDDFIVPTITAAGLTSERCDRIDEAGNIHRRMFQLIWAAEVALVDISLLNPNVFYELGIRHALHRSVTILIRRKGTGVPFNVSNLDVIEYDETDPSSLAAARQKIVNSIKAGYERGHVDNYVSEVLDLSIADIPKRISERRKFWYSIDGLDTKRLCVITGDLRNIQGIDIWVNSENTNMQMARYYDFSVSSVIRYEGAERTITGQVKQDLINNELQDLMNGEYSVPPTHVIATSPGMLESKNGVKKVFHVAAVEGGIGQGYRVVESVERCVVNALRMADSAAGDEEWRSILFPLLGIGTRLASPRETVRSLIAAAHSYLRDYPQSRIEEVYFLAWSEAELELCRSVLAGDRRVTAAAGR</sequence>
<evidence type="ECO:0000259" key="1">
    <source>
        <dbReference type="PROSITE" id="PS51154"/>
    </source>
</evidence>
<gene>
    <name evidence="2" type="ORF">Afe05nite_76140</name>
</gene>
<evidence type="ECO:0000313" key="2">
    <source>
        <dbReference type="EMBL" id="GIE15774.1"/>
    </source>
</evidence>